<protein>
    <submittedName>
        <fullName evidence="1">Antirestriction protein ArdA</fullName>
    </submittedName>
</protein>
<evidence type="ECO:0000313" key="2">
    <source>
        <dbReference type="Proteomes" id="UP001054846"/>
    </source>
</evidence>
<proteinExistence type="predicted"/>
<organism evidence="1 2">
    <name type="scientific">Gloeobacter morelensis MG652769</name>
    <dbReference type="NCBI Taxonomy" id="2781736"/>
    <lineage>
        <taxon>Bacteria</taxon>
        <taxon>Bacillati</taxon>
        <taxon>Cyanobacteriota</taxon>
        <taxon>Cyanophyceae</taxon>
        <taxon>Gloeobacterales</taxon>
        <taxon>Gloeobacteraceae</taxon>
        <taxon>Gloeobacter</taxon>
        <taxon>Gloeobacter morelensis</taxon>
    </lineage>
</organism>
<sequence>MTNTILWGRHPDYANGIWIKLTCDASEAEKASRTAQGFALAELPPGIHPVGGEDATIRIYAACLAAYNNGIQHGRWIDATLGEDHIWDGIKAMLAASPIQGAEEHAIHDYEGFEGVSLSEYESVQRVAELAAFIEEHGAIAGKLVEYFGDLEEAKEALEDRYCGVHSSVADFVQQITEETTTIPENLQYYIDWERMGRDLAMCDILAIETGFEEVHIFWQH</sequence>
<accession>A0ABY3PLW7</accession>
<dbReference type="EMBL" id="CP063845">
    <property type="protein sequence ID" value="UFP94615.1"/>
    <property type="molecule type" value="Genomic_DNA"/>
</dbReference>
<dbReference type="InterPro" id="IPR041893">
    <property type="entry name" value="ArdA_dom3"/>
</dbReference>
<keyword evidence="2" id="KW-1185">Reference proteome</keyword>
<reference evidence="1 2" key="1">
    <citation type="journal article" date="2021" name="Genome Biol. Evol.">
        <title>Complete Genome Sequencing of a Novel Gloeobacter Species from a Waterfall Cave in Mexico.</title>
        <authorList>
            <person name="Saw J.H."/>
            <person name="Cardona T."/>
            <person name="Montejano G."/>
        </authorList>
    </citation>
    <scope>NUCLEOTIDE SEQUENCE [LARGE SCALE GENOMIC DNA]</scope>
    <source>
        <strain evidence="1">MG652769</strain>
    </source>
</reference>
<dbReference type="Gene3D" id="1.10.10.1190">
    <property type="entry name" value="Antirestriction protein ArdA, domain 3"/>
    <property type="match status" value="1"/>
</dbReference>
<dbReference type="InterPro" id="IPR041895">
    <property type="entry name" value="ArdA_dom1"/>
</dbReference>
<dbReference type="InterPro" id="IPR009899">
    <property type="entry name" value="ArdA"/>
</dbReference>
<evidence type="ECO:0000313" key="1">
    <source>
        <dbReference type="EMBL" id="UFP94615.1"/>
    </source>
</evidence>
<dbReference type="Gene3D" id="3.10.20.480">
    <property type="entry name" value="Antirestriction protein ArdA, domain 1"/>
    <property type="match status" value="1"/>
</dbReference>
<dbReference type="Proteomes" id="UP001054846">
    <property type="component" value="Chromosome"/>
</dbReference>
<dbReference type="Pfam" id="PF07275">
    <property type="entry name" value="ArdA"/>
    <property type="match status" value="1"/>
</dbReference>
<name>A0ABY3PLW7_9CYAN</name>
<gene>
    <name evidence="1" type="ORF">ISF26_23260</name>
</gene>